<dbReference type="SUPFAM" id="SSF54236">
    <property type="entry name" value="Ubiquitin-like"/>
    <property type="match status" value="1"/>
</dbReference>
<organism evidence="3 4">
    <name type="scientific">Adiantum capillus-veneris</name>
    <name type="common">Maidenhair fern</name>
    <dbReference type="NCBI Taxonomy" id="13818"/>
    <lineage>
        <taxon>Eukaryota</taxon>
        <taxon>Viridiplantae</taxon>
        <taxon>Streptophyta</taxon>
        <taxon>Embryophyta</taxon>
        <taxon>Tracheophyta</taxon>
        <taxon>Polypodiopsida</taxon>
        <taxon>Polypodiidae</taxon>
        <taxon>Polypodiales</taxon>
        <taxon>Pteridineae</taxon>
        <taxon>Pteridaceae</taxon>
        <taxon>Vittarioideae</taxon>
        <taxon>Adiantum</taxon>
    </lineage>
</organism>
<dbReference type="OrthoDB" id="1920064at2759"/>
<feature type="non-terminal residue" evidence="3">
    <location>
        <position position="1"/>
    </location>
</feature>
<sequence length="422" mass="47248">TRPSLWHEKLQEQGRITKLIERSNAKCLSSSRPLPEPSFCNQHTMDSFQSGQVAMFVNITGASEAEAREKLQAFRGDINAAVDSYLSEREGSVAPVRIEETHLSDWMNENDPPPSHQIAAQPFFMAPSGPTWSSGLPSIRGFEFERIRSSHFPYMGTSSYVTQPRDIREIPIDWKDEEPRIRSNAGLIIEEIPATDETWPPSELHPHIVSNDENVSSRPLSRTFGRDEGRPRSVGSMMDSDFSTIQRNADGPLVAEVTDGATIDEYDHVEEEMLRTALEASQKEMTGKGPSESSNGVGMHGSRSDAEDDDFVRAVSLSLKELEKQEAAKRAALSEEPDMDNENAVTIMLRLLDGTRQGRRFLKSQPLQCLIDFIDVSYGPLAGLYKLVRPYPRRVFTDAERAISFQELGLNSKYETLILEGI</sequence>
<feature type="domain" description="UBX" evidence="2">
    <location>
        <begin position="340"/>
        <end position="418"/>
    </location>
</feature>
<feature type="region of interest" description="Disordered" evidence="1">
    <location>
        <begin position="281"/>
        <end position="306"/>
    </location>
</feature>
<dbReference type="PANTHER" id="PTHR23322">
    <property type="entry name" value="FAS-ASSOCIATED PROTEIN"/>
    <property type="match status" value="1"/>
</dbReference>
<dbReference type="InterPro" id="IPR029071">
    <property type="entry name" value="Ubiquitin-like_domsf"/>
</dbReference>
<evidence type="ECO:0000259" key="2">
    <source>
        <dbReference type="PROSITE" id="PS50033"/>
    </source>
</evidence>
<dbReference type="CDD" id="cd01767">
    <property type="entry name" value="UBX"/>
    <property type="match status" value="1"/>
</dbReference>
<proteinExistence type="predicted"/>
<dbReference type="PROSITE" id="PS50033">
    <property type="entry name" value="UBX"/>
    <property type="match status" value="1"/>
</dbReference>
<dbReference type="Pfam" id="PF00789">
    <property type="entry name" value="UBX"/>
    <property type="match status" value="1"/>
</dbReference>
<evidence type="ECO:0000313" key="4">
    <source>
        <dbReference type="Proteomes" id="UP000886520"/>
    </source>
</evidence>
<dbReference type="PANTHER" id="PTHR23322:SF93">
    <property type="entry name" value="UBX DOMAIN-CONTAINING PROTEIN 8"/>
    <property type="match status" value="1"/>
</dbReference>
<comment type="caution">
    <text evidence="3">The sequence shown here is derived from an EMBL/GenBank/DDBJ whole genome shotgun (WGS) entry which is preliminary data.</text>
</comment>
<dbReference type="Gene3D" id="3.10.20.90">
    <property type="entry name" value="Phosphatidylinositol 3-kinase Catalytic Subunit, Chain A, domain 1"/>
    <property type="match status" value="1"/>
</dbReference>
<accession>A0A9D4VA78</accession>
<dbReference type="Pfam" id="PF14555">
    <property type="entry name" value="UBA_4"/>
    <property type="match status" value="1"/>
</dbReference>
<dbReference type="SMART" id="SM00166">
    <property type="entry name" value="UBX"/>
    <property type="match status" value="1"/>
</dbReference>
<dbReference type="Gene3D" id="1.10.8.10">
    <property type="entry name" value="DNA helicase RuvA subunit, C-terminal domain"/>
    <property type="match status" value="1"/>
</dbReference>
<keyword evidence="4" id="KW-1185">Reference proteome</keyword>
<protein>
    <recommendedName>
        <fullName evidence="2">UBX domain-containing protein</fullName>
    </recommendedName>
</protein>
<dbReference type="InterPro" id="IPR001012">
    <property type="entry name" value="UBX_dom"/>
</dbReference>
<dbReference type="InterPro" id="IPR050730">
    <property type="entry name" value="UBX_domain-protein"/>
</dbReference>
<feature type="compositionally biased region" description="Polar residues" evidence="1">
    <location>
        <begin position="211"/>
        <end position="220"/>
    </location>
</feature>
<gene>
    <name evidence="3" type="ORF">GOP47_0002498</name>
</gene>
<dbReference type="EMBL" id="JABFUD020000002">
    <property type="protein sequence ID" value="KAI5082755.1"/>
    <property type="molecule type" value="Genomic_DNA"/>
</dbReference>
<dbReference type="AlphaFoldDB" id="A0A9D4VA78"/>
<reference evidence="3" key="1">
    <citation type="submission" date="2021-01" db="EMBL/GenBank/DDBJ databases">
        <title>Adiantum capillus-veneris genome.</title>
        <authorList>
            <person name="Fang Y."/>
            <person name="Liao Q."/>
        </authorList>
    </citation>
    <scope>NUCLEOTIDE SEQUENCE</scope>
    <source>
        <strain evidence="3">H3</strain>
        <tissue evidence="3">Leaf</tissue>
    </source>
</reference>
<dbReference type="GO" id="GO:0043130">
    <property type="term" value="F:ubiquitin binding"/>
    <property type="evidence" value="ECO:0007669"/>
    <property type="project" value="TreeGrafter"/>
</dbReference>
<evidence type="ECO:0000256" key="1">
    <source>
        <dbReference type="SAM" id="MobiDB-lite"/>
    </source>
</evidence>
<feature type="region of interest" description="Disordered" evidence="1">
    <location>
        <begin position="207"/>
        <end position="238"/>
    </location>
</feature>
<name>A0A9D4VA78_ADICA</name>
<dbReference type="Proteomes" id="UP000886520">
    <property type="component" value="Chromosome 3"/>
</dbReference>
<evidence type="ECO:0000313" key="3">
    <source>
        <dbReference type="EMBL" id="KAI5082755.1"/>
    </source>
</evidence>